<keyword evidence="4" id="KW-1133">Transmembrane helix</keyword>
<proteinExistence type="inferred from homology"/>
<feature type="region of interest" description="Disordered" evidence="3">
    <location>
        <begin position="1"/>
        <end position="82"/>
    </location>
</feature>
<name>A0AB34JJS4_PRYPA</name>
<dbReference type="AlphaFoldDB" id="A0AB34JJS4"/>
<evidence type="ECO:0000313" key="6">
    <source>
        <dbReference type="EMBL" id="KAL1520951.1"/>
    </source>
</evidence>
<dbReference type="SUPFAM" id="SSF50182">
    <property type="entry name" value="Sm-like ribonucleoproteins"/>
    <property type="match status" value="1"/>
</dbReference>
<dbReference type="InterPro" id="IPR006685">
    <property type="entry name" value="MscS_channel_2nd"/>
</dbReference>
<dbReference type="GO" id="GO:0008381">
    <property type="term" value="F:mechanosensitive monoatomic ion channel activity"/>
    <property type="evidence" value="ECO:0007669"/>
    <property type="project" value="TreeGrafter"/>
</dbReference>
<comment type="subcellular location">
    <subcellularLocation>
        <location evidence="1">Membrane</location>
        <topology evidence="1">Multi-pass membrane protein</topology>
    </subcellularLocation>
</comment>
<organism evidence="6 7">
    <name type="scientific">Prymnesium parvum</name>
    <name type="common">Toxic golden alga</name>
    <dbReference type="NCBI Taxonomy" id="97485"/>
    <lineage>
        <taxon>Eukaryota</taxon>
        <taxon>Haptista</taxon>
        <taxon>Haptophyta</taxon>
        <taxon>Prymnesiophyceae</taxon>
        <taxon>Prymnesiales</taxon>
        <taxon>Prymnesiaceae</taxon>
        <taxon>Prymnesium</taxon>
    </lineage>
</organism>
<evidence type="ECO:0000313" key="7">
    <source>
        <dbReference type="Proteomes" id="UP001515480"/>
    </source>
</evidence>
<feature type="domain" description="Mechanosensitive ion channel MscS" evidence="5">
    <location>
        <begin position="564"/>
        <end position="635"/>
    </location>
</feature>
<dbReference type="EMBL" id="JBGBPQ010000008">
    <property type="protein sequence ID" value="KAL1520951.1"/>
    <property type="molecule type" value="Genomic_DNA"/>
</dbReference>
<evidence type="ECO:0000259" key="5">
    <source>
        <dbReference type="Pfam" id="PF00924"/>
    </source>
</evidence>
<gene>
    <name evidence="6" type="ORF">AB1Y20_022510</name>
</gene>
<feature type="region of interest" description="Disordered" evidence="3">
    <location>
        <begin position="754"/>
        <end position="788"/>
    </location>
</feature>
<feature type="region of interest" description="Disordered" evidence="3">
    <location>
        <begin position="135"/>
        <end position="164"/>
    </location>
</feature>
<feature type="transmembrane region" description="Helical" evidence="4">
    <location>
        <begin position="302"/>
        <end position="323"/>
    </location>
</feature>
<reference evidence="6 7" key="1">
    <citation type="journal article" date="2024" name="Science">
        <title>Giant polyketide synthase enzymes in the biosynthesis of giant marine polyether toxins.</title>
        <authorList>
            <person name="Fallon T.R."/>
            <person name="Shende V.V."/>
            <person name="Wierzbicki I.H."/>
            <person name="Pendleton A.L."/>
            <person name="Watervoot N.F."/>
            <person name="Auber R.P."/>
            <person name="Gonzalez D.J."/>
            <person name="Wisecaver J.H."/>
            <person name="Moore B.S."/>
        </authorList>
    </citation>
    <scope>NUCLEOTIDE SEQUENCE [LARGE SCALE GENOMIC DNA]</scope>
    <source>
        <strain evidence="6 7">12B1</strain>
    </source>
</reference>
<dbReference type="Pfam" id="PF00924">
    <property type="entry name" value="MS_channel_2nd"/>
    <property type="match status" value="1"/>
</dbReference>
<feature type="transmembrane region" description="Helical" evidence="4">
    <location>
        <begin position="519"/>
        <end position="538"/>
    </location>
</feature>
<feature type="transmembrane region" description="Helical" evidence="4">
    <location>
        <begin position="261"/>
        <end position="282"/>
    </location>
</feature>
<keyword evidence="4" id="KW-0472">Membrane</keyword>
<feature type="transmembrane region" description="Helical" evidence="4">
    <location>
        <begin position="225"/>
        <end position="249"/>
    </location>
</feature>
<evidence type="ECO:0000256" key="4">
    <source>
        <dbReference type="SAM" id="Phobius"/>
    </source>
</evidence>
<dbReference type="InterPro" id="IPR016688">
    <property type="entry name" value="MscS-like_plants/fungi"/>
</dbReference>
<dbReference type="GO" id="GO:0006820">
    <property type="term" value="P:monoatomic anion transport"/>
    <property type="evidence" value="ECO:0007669"/>
    <property type="project" value="TreeGrafter"/>
</dbReference>
<sequence length="788" mass="86205">MEGEPDAPWKGMTRTAGDTATSERAEAEPDEASGLPTDSVRAESVHPESVHGGGGSVRGESTVAGSRRSTRAGIPDDIGLDFEKSTRAGGEGRMDENKFAEALQVAHDLKALTSTTDEKNNKVTNPVEAFLLGDLDGDDSMSSRSSSYDAANHETAAPTDGDNLAAPPVVKSPSFVPLSIELPSCTEFSLHAIYKEACRILVLVPVYIWLSSRQTELEAETDEYFLVYVWPLCAWLAARVIATFVKLMVTKGGTFVPWQLSLLWDSAHGCPITSVFFTIIIMLTPHVIDVPTWHAMQDLEHFWPVMVWFVISGATYGLVIYMGKLYVGILMARHYGQRATAADGAQRLLRKIATAAQRNHRLLKYGSRTDHPSPIPESNNAKSHSPKPAAGQAGGLQFLIGNLGSTLDFGGDTTHSLDQARRRARKLFEQLMQIPEIVDEHEQTLNGEFDKARLLAWLQQTTGKRGLHDKERAASLFGSSQIIDRETFITGVERCYKEQRLLHASVTSFDAINAHLVRALVFLWGCISLFFFLVVIGVPFNELIIPSVSLVISVVLLAGRAPADFISGALYVLLTRPFDIGDRITISDPGKPPILYSIIVKNIELNRTYFLTSNGELLHIENHILRSMSMVNLTRSGPFTLMFQIQVPHVTPTAKITELVDGIKQYVAEKSTDWSHVDLLFSKSDFATGHLVLDIWATSTHPAHEVTLVYSARSSFFLFIHTYMQAANIEYVRPTMGVRLTSAPYGIESPPFAGMRMASSHPGTPGPVGPSGPSGPVGPSGPMGPAAW</sequence>
<keyword evidence="7" id="KW-1185">Reference proteome</keyword>
<comment type="caution">
    <text evidence="6">The sequence shown here is derived from an EMBL/GenBank/DDBJ whole genome shotgun (WGS) entry which is preliminary data.</text>
</comment>
<feature type="compositionally biased region" description="Low complexity" evidence="3">
    <location>
        <begin position="140"/>
        <end position="149"/>
    </location>
</feature>
<dbReference type="PANTHER" id="PTHR31618:SF1">
    <property type="entry name" value="EF-HAND DOMAIN-CONTAINING PROTEIN"/>
    <property type="match status" value="1"/>
</dbReference>
<comment type="similarity">
    <text evidence="2">Belongs to the MscS (TC 1.A.23) family.</text>
</comment>
<dbReference type="GO" id="GO:0005886">
    <property type="term" value="C:plasma membrane"/>
    <property type="evidence" value="ECO:0007669"/>
    <property type="project" value="TreeGrafter"/>
</dbReference>
<evidence type="ECO:0000256" key="2">
    <source>
        <dbReference type="ARBA" id="ARBA00008017"/>
    </source>
</evidence>
<dbReference type="PANTHER" id="PTHR31618">
    <property type="entry name" value="MECHANOSENSITIVE ION CHANNEL PROTEIN 5"/>
    <property type="match status" value="1"/>
</dbReference>
<feature type="region of interest" description="Disordered" evidence="3">
    <location>
        <begin position="363"/>
        <end position="390"/>
    </location>
</feature>
<dbReference type="Proteomes" id="UP001515480">
    <property type="component" value="Unassembled WGS sequence"/>
</dbReference>
<evidence type="ECO:0000256" key="3">
    <source>
        <dbReference type="SAM" id="MobiDB-lite"/>
    </source>
</evidence>
<accession>A0AB34JJS4</accession>
<feature type="compositionally biased region" description="Basic and acidic residues" evidence="3">
    <location>
        <begin position="40"/>
        <end position="49"/>
    </location>
</feature>
<keyword evidence="4" id="KW-0812">Transmembrane</keyword>
<protein>
    <recommendedName>
        <fullName evidence="5">Mechanosensitive ion channel MscS domain-containing protein</fullName>
    </recommendedName>
</protein>
<dbReference type="InterPro" id="IPR010920">
    <property type="entry name" value="LSM_dom_sf"/>
</dbReference>
<evidence type="ECO:0000256" key="1">
    <source>
        <dbReference type="ARBA" id="ARBA00004141"/>
    </source>
</evidence>